<feature type="transmembrane region" description="Helical" evidence="10">
    <location>
        <begin position="866"/>
        <end position="885"/>
    </location>
</feature>
<keyword evidence="12" id="KW-1185">Reference proteome</keyword>
<evidence type="ECO:0000313" key="11">
    <source>
        <dbReference type="EMBL" id="KAL2727237.1"/>
    </source>
</evidence>
<keyword evidence="5" id="KW-0552">Olfaction</keyword>
<evidence type="ECO:0000256" key="7">
    <source>
        <dbReference type="ARBA" id="ARBA00023136"/>
    </source>
</evidence>
<keyword evidence="8" id="KW-0675">Receptor</keyword>
<keyword evidence="3" id="KW-0716">Sensory transduction</keyword>
<dbReference type="EMBL" id="JAUDFV010000133">
    <property type="protein sequence ID" value="KAL2727237.1"/>
    <property type="molecule type" value="Genomic_DNA"/>
</dbReference>
<comment type="caution">
    <text evidence="11">The sequence shown here is derived from an EMBL/GenBank/DDBJ whole genome shotgun (WGS) entry which is preliminary data.</text>
</comment>
<keyword evidence="9" id="KW-0807">Transducer</keyword>
<dbReference type="PANTHER" id="PTHR21137">
    <property type="entry name" value="ODORANT RECEPTOR"/>
    <property type="match status" value="1"/>
</dbReference>
<name>A0ABD2B3C7_VESSQ</name>
<feature type="transmembrane region" description="Helical" evidence="10">
    <location>
        <begin position="630"/>
        <end position="648"/>
    </location>
</feature>
<dbReference type="GO" id="GO:0007165">
    <property type="term" value="P:signal transduction"/>
    <property type="evidence" value="ECO:0007669"/>
    <property type="project" value="UniProtKB-KW"/>
</dbReference>
<dbReference type="GO" id="GO:0007608">
    <property type="term" value="P:sensory perception of smell"/>
    <property type="evidence" value="ECO:0007669"/>
    <property type="project" value="UniProtKB-KW"/>
</dbReference>
<evidence type="ECO:0000256" key="4">
    <source>
        <dbReference type="ARBA" id="ARBA00022692"/>
    </source>
</evidence>
<evidence type="ECO:0000313" key="12">
    <source>
        <dbReference type="Proteomes" id="UP001607302"/>
    </source>
</evidence>
<proteinExistence type="predicted"/>
<feature type="transmembrane region" description="Helical" evidence="10">
    <location>
        <begin position="813"/>
        <end position="831"/>
    </location>
</feature>
<feature type="transmembrane region" description="Helical" evidence="10">
    <location>
        <begin position="558"/>
        <end position="575"/>
    </location>
</feature>
<dbReference type="Pfam" id="PF02949">
    <property type="entry name" value="7tm_6"/>
    <property type="match status" value="2"/>
</dbReference>
<evidence type="ECO:0000256" key="1">
    <source>
        <dbReference type="ARBA" id="ARBA00004651"/>
    </source>
</evidence>
<keyword evidence="4 10" id="KW-0812">Transmembrane</keyword>
<feature type="transmembrane region" description="Helical" evidence="10">
    <location>
        <begin position="232"/>
        <end position="256"/>
    </location>
</feature>
<organism evidence="11 12">
    <name type="scientific">Vespula squamosa</name>
    <name type="common">Southern yellow jacket</name>
    <name type="synonym">Wasp</name>
    <dbReference type="NCBI Taxonomy" id="30214"/>
    <lineage>
        <taxon>Eukaryota</taxon>
        <taxon>Metazoa</taxon>
        <taxon>Ecdysozoa</taxon>
        <taxon>Arthropoda</taxon>
        <taxon>Hexapoda</taxon>
        <taxon>Insecta</taxon>
        <taxon>Pterygota</taxon>
        <taxon>Neoptera</taxon>
        <taxon>Endopterygota</taxon>
        <taxon>Hymenoptera</taxon>
        <taxon>Apocrita</taxon>
        <taxon>Aculeata</taxon>
        <taxon>Vespoidea</taxon>
        <taxon>Vespidae</taxon>
        <taxon>Vespinae</taxon>
        <taxon>Vespula</taxon>
    </lineage>
</organism>
<feature type="transmembrane region" description="Helical" evidence="10">
    <location>
        <begin position="660"/>
        <end position="677"/>
    </location>
</feature>
<keyword evidence="6 10" id="KW-1133">Transmembrane helix</keyword>
<feature type="transmembrane region" description="Helical" evidence="10">
    <location>
        <begin position="262"/>
        <end position="283"/>
    </location>
</feature>
<feature type="transmembrane region" description="Helical" evidence="10">
    <location>
        <begin position="126"/>
        <end position="147"/>
    </location>
</feature>
<protein>
    <submittedName>
        <fullName evidence="11">Odorant receptor 46a-like isoform X1</fullName>
    </submittedName>
</protein>
<evidence type="ECO:0000256" key="10">
    <source>
        <dbReference type="SAM" id="Phobius"/>
    </source>
</evidence>
<feature type="transmembrane region" description="Helical" evidence="10">
    <location>
        <begin position="483"/>
        <end position="501"/>
    </location>
</feature>
<evidence type="ECO:0000256" key="8">
    <source>
        <dbReference type="ARBA" id="ARBA00023170"/>
    </source>
</evidence>
<keyword evidence="7 10" id="KW-0472">Membrane</keyword>
<keyword evidence="2" id="KW-1003">Cell membrane</keyword>
<dbReference type="GO" id="GO:0005886">
    <property type="term" value="C:plasma membrane"/>
    <property type="evidence" value="ECO:0007669"/>
    <property type="project" value="UniProtKB-SubCell"/>
</dbReference>
<dbReference type="Proteomes" id="UP001607302">
    <property type="component" value="Unassembled WGS sequence"/>
</dbReference>
<accession>A0ABD2B3C7</accession>
<reference evidence="11 12" key="1">
    <citation type="journal article" date="2024" name="Ann. Entomol. Soc. Am.">
        <title>Genomic analyses of the southern and eastern yellowjacket wasps (Hymenoptera: Vespidae) reveal evolutionary signatures of social life.</title>
        <authorList>
            <person name="Catto M.A."/>
            <person name="Caine P.B."/>
            <person name="Orr S.E."/>
            <person name="Hunt B.G."/>
            <person name="Goodisman M.A.D."/>
        </authorList>
    </citation>
    <scope>NUCLEOTIDE SEQUENCE [LARGE SCALE GENOMIC DNA]</scope>
    <source>
        <strain evidence="11">233</strain>
        <tissue evidence="11">Head and thorax</tissue>
    </source>
</reference>
<feature type="transmembrane region" description="Helical" evidence="10">
    <location>
        <begin position="295"/>
        <end position="313"/>
    </location>
</feature>
<evidence type="ECO:0000256" key="5">
    <source>
        <dbReference type="ARBA" id="ARBA00022725"/>
    </source>
</evidence>
<evidence type="ECO:0000256" key="9">
    <source>
        <dbReference type="ARBA" id="ARBA00023224"/>
    </source>
</evidence>
<dbReference type="PANTHER" id="PTHR21137:SF35">
    <property type="entry name" value="ODORANT RECEPTOR 19A-RELATED"/>
    <property type="match status" value="1"/>
</dbReference>
<comment type="subcellular location">
    <subcellularLocation>
        <location evidence="1">Cell membrane</location>
        <topology evidence="1">Multi-pass membrane protein</topology>
    </subcellularLocation>
</comment>
<gene>
    <name evidence="11" type="ORF">V1478_007515</name>
</gene>
<evidence type="ECO:0000256" key="6">
    <source>
        <dbReference type="ARBA" id="ARBA00022989"/>
    </source>
</evidence>
<feature type="transmembrane region" description="Helical" evidence="10">
    <location>
        <begin position="183"/>
        <end position="204"/>
    </location>
</feature>
<evidence type="ECO:0000256" key="2">
    <source>
        <dbReference type="ARBA" id="ARBA00022475"/>
    </source>
</evidence>
<sequence>MGKERESCAFESKVTQRTDDIMTSKSIDYFQDRYYVFNRRLLTFVGLWPYQESSKRLLRVNNTIFVLTSSRYRVSMKSFNFIFNLRVKEIMWDSRNVTLNQFNNQYLSSTYRKIFMFIVSDLNMELIIEMMQLFLPNLCFSFCYWNLNYNIVKVKEMLDRINSDWVILENQRELMIMEKYAKIGRLCTLTTAFIFYLIFLFLLFPRYGFDETKNDTRLVLLLYTDYICKNKICYYFILLTSCVSASIICAVGVTHYSMYASFVQHTCALLKVVTYIVFFQLIALKGNKGKMLSNCIYIIGSIFMTYVGCYSGQRVIDHNTNVTRKIHQVSFYELSIKTQKALLLLTMKIMNPCNFSMMGTMVTSHELFLNIMQKSFSFAMNNRHMEMSDVTETNDLHLSYKYYDNRWNNSIEPKINLITKLLEITLPTLCFGFCYWNLLLKITIVRNSLKMKKILCRIKCDWVDLANKPELEILEKYANHSRLITIVIAISFNLYIAFLMFPSLLRILQYIFGVISKTELILPVAFDYFMNNQMIFFLALLYEYVGMCILSMVGVANYSMFIAVIQHACGLFKIVTWKIDERFNKNQHNFCPSVIYNKSKKDEEWIIGIIKFYNNIDEFIDLIKSCYKNIFIVEILLGLLLIIVDYYYVLSLPLNLSERLTKFNFIIGSMFVIYASYHIGQKLTDHHTDLSISVLFFITKNAKAVALFYNEKHEVMQSFCIWSFRHITSPFWNAIALFPQIYMLFTSEPNINLITKLLETTLPTICFGSCYYNLLLKTAIMKKILRRIKCDWVDLANKPELRILKKYANVSKLSTIVIAISFNLYIVFLMFPSLLRILQYIFGVISKTELILPVDFDYCMNNQMFFFLALLYEYVGMCIVSMVGVANYSMFIAVIQHACALFNIIECQIPFYSLSLKTQKLLLLLVMKTMKPCYLSVKGVVVVSHYTFAKID</sequence>
<dbReference type="AlphaFoldDB" id="A0ABD2B3C7"/>
<evidence type="ECO:0000256" key="3">
    <source>
        <dbReference type="ARBA" id="ARBA00022606"/>
    </source>
</evidence>
<dbReference type="InterPro" id="IPR004117">
    <property type="entry name" value="7tm6_olfct_rcpt"/>
</dbReference>